<gene>
    <name evidence="2" type="ORF">QO011_005422</name>
</gene>
<organism evidence="2 3">
    <name type="scientific">Labrys wisconsinensis</name>
    <dbReference type="NCBI Taxonomy" id="425677"/>
    <lineage>
        <taxon>Bacteria</taxon>
        <taxon>Pseudomonadati</taxon>
        <taxon>Pseudomonadota</taxon>
        <taxon>Alphaproteobacteria</taxon>
        <taxon>Hyphomicrobiales</taxon>
        <taxon>Xanthobacteraceae</taxon>
        <taxon>Labrys</taxon>
    </lineage>
</organism>
<proteinExistence type="predicted"/>
<name>A0ABU0JG58_9HYPH</name>
<keyword evidence="3" id="KW-1185">Reference proteome</keyword>
<dbReference type="InterPro" id="IPR019734">
    <property type="entry name" value="TPR_rpt"/>
</dbReference>
<comment type="caution">
    <text evidence="2">The sequence shown here is derived from an EMBL/GenBank/DDBJ whole genome shotgun (WGS) entry which is preliminary data.</text>
</comment>
<accession>A0ABU0JG58</accession>
<dbReference type="PIRSF" id="PIRSF035836">
    <property type="entry name" value="UCP035836"/>
    <property type="match status" value="1"/>
</dbReference>
<reference evidence="2 3" key="1">
    <citation type="submission" date="2023-07" db="EMBL/GenBank/DDBJ databases">
        <title>Genomic Encyclopedia of Type Strains, Phase IV (KMG-IV): sequencing the most valuable type-strain genomes for metagenomic binning, comparative biology and taxonomic classification.</title>
        <authorList>
            <person name="Goeker M."/>
        </authorList>
    </citation>
    <scope>NUCLEOTIDE SEQUENCE [LARGE SCALE GENOMIC DNA]</scope>
    <source>
        <strain evidence="2 3">DSM 19619</strain>
    </source>
</reference>
<dbReference type="PANTHER" id="PTHR12558">
    <property type="entry name" value="CELL DIVISION CYCLE 16,23,27"/>
    <property type="match status" value="1"/>
</dbReference>
<sequence>MRRSSFAVFIALGLALGGCKTFDDNPITGSISTPAAPPAATSPEGWRAIAAQWQPAYDKNPSDPRAAMIYARALRETDQNAQALAVVQRAAIANPKNQALLGEYGRALAANGQFDQALDVLSRAHMPDKPDWRILMAQGAVLDQMGRSSEARDHYDTALKIAPGEPSVLSNLGLSYALSNDLANAEKVLRQANADPRADMRARQNLALVLALQGKFGEAQTVASRDLSPAEAAQNIASIREMVSQTNNWQKLKTARKLPPQG</sequence>
<dbReference type="Proteomes" id="UP001242480">
    <property type="component" value="Unassembled WGS sequence"/>
</dbReference>
<feature type="repeat" description="TPR" evidence="1">
    <location>
        <begin position="132"/>
        <end position="165"/>
    </location>
</feature>
<dbReference type="Pfam" id="PF14559">
    <property type="entry name" value="TPR_19"/>
    <property type="match status" value="1"/>
</dbReference>
<dbReference type="PROSITE" id="PS51257">
    <property type="entry name" value="PROKAR_LIPOPROTEIN"/>
    <property type="match status" value="1"/>
</dbReference>
<protein>
    <submittedName>
        <fullName evidence="2">Flp pilus assembly protein TadD</fullName>
    </submittedName>
</protein>
<evidence type="ECO:0000256" key="1">
    <source>
        <dbReference type="PROSITE-ProRule" id="PRU00339"/>
    </source>
</evidence>
<dbReference type="SMART" id="SM00028">
    <property type="entry name" value="TPR"/>
    <property type="match status" value="2"/>
</dbReference>
<dbReference type="RefSeq" id="WP_307279169.1">
    <property type="nucleotide sequence ID" value="NZ_JAUSVX010000012.1"/>
</dbReference>
<dbReference type="Gene3D" id="1.25.40.10">
    <property type="entry name" value="Tetratricopeptide repeat domain"/>
    <property type="match status" value="2"/>
</dbReference>
<dbReference type="EMBL" id="JAUSVX010000012">
    <property type="protein sequence ID" value="MDQ0472393.1"/>
    <property type="molecule type" value="Genomic_DNA"/>
</dbReference>
<evidence type="ECO:0000313" key="3">
    <source>
        <dbReference type="Proteomes" id="UP001242480"/>
    </source>
</evidence>
<dbReference type="InterPro" id="IPR011717">
    <property type="entry name" value="TPR-4"/>
</dbReference>
<dbReference type="PANTHER" id="PTHR12558:SF13">
    <property type="entry name" value="CELL DIVISION CYCLE PROTEIN 27 HOMOLOG"/>
    <property type="match status" value="1"/>
</dbReference>
<dbReference type="SUPFAM" id="SSF48452">
    <property type="entry name" value="TPR-like"/>
    <property type="match status" value="1"/>
</dbReference>
<dbReference type="PROSITE" id="PS50005">
    <property type="entry name" value="TPR"/>
    <property type="match status" value="1"/>
</dbReference>
<dbReference type="InterPro" id="IPR014596">
    <property type="entry name" value="UCP035836"/>
</dbReference>
<evidence type="ECO:0000313" key="2">
    <source>
        <dbReference type="EMBL" id="MDQ0472393.1"/>
    </source>
</evidence>
<dbReference type="Pfam" id="PF07721">
    <property type="entry name" value="TPR_4"/>
    <property type="match status" value="1"/>
</dbReference>
<keyword evidence="1" id="KW-0802">TPR repeat</keyword>
<dbReference type="InterPro" id="IPR011990">
    <property type="entry name" value="TPR-like_helical_dom_sf"/>
</dbReference>